<name>A0ABQ7U1J1_SOLTU</name>
<keyword evidence="4" id="KW-1185">Reference proteome</keyword>
<proteinExistence type="predicted"/>
<accession>A0ABQ7U1J1</accession>
<dbReference type="PANTHER" id="PTHR47481">
    <property type="match status" value="1"/>
</dbReference>
<feature type="compositionally biased region" description="Polar residues" evidence="1">
    <location>
        <begin position="235"/>
        <end position="245"/>
    </location>
</feature>
<organism evidence="3 4">
    <name type="scientific">Solanum tuberosum</name>
    <name type="common">Potato</name>
    <dbReference type="NCBI Taxonomy" id="4113"/>
    <lineage>
        <taxon>Eukaryota</taxon>
        <taxon>Viridiplantae</taxon>
        <taxon>Streptophyta</taxon>
        <taxon>Embryophyta</taxon>
        <taxon>Tracheophyta</taxon>
        <taxon>Spermatophyta</taxon>
        <taxon>Magnoliopsida</taxon>
        <taxon>eudicotyledons</taxon>
        <taxon>Gunneridae</taxon>
        <taxon>Pentapetalae</taxon>
        <taxon>asterids</taxon>
        <taxon>lamiids</taxon>
        <taxon>Solanales</taxon>
        <taxon>Solanaceae</taxon>
        <taxon>Solanoideae</taxon>
        <taxon>Solaneae</taxon>
        <taxon>Solanum</taxon>
    </lineage>
</organism>
<feature type="region of interest" description="Disordered" evidence="1">
    <location>
        <begin position="235"/>
        <end position="277"/>
    </location>
</feature>
<dbReference type="InterPro" id="IPR054722">
    <property type="entry name" value="PolX-like_BBD"/>
</dbReference>
<dbReference type="Pfam" id="PF14223">
    <property type="entry name" value="Retrotran_gag_2"/>
    <property type="match status" value="1"/>
</dbReference>
<dbReference type="EMBL" id="JAIVGD010000026">
    <property type="protein sequence ID" value="KAH0740638.1"/>
    <property type="molecule type" value="Genomic_DNA"/>
</dbReference>
<feature type="compositionally biased region" description="Polar residues" evidence="1">
    <location>
        <begin position="264"/>
        <end position="277"/>
    </location>
</feature>
<evidence type="ECO:0000259" key="2">
    <source>
        <dbReference type="Pfam" id="PF22936"/>
    </source>
</evidence>
<reference evidence="3 4" key="1">
    <citation type="journal article" date="2021" name="bioRxiv">
        <title>Chromosome-scale and haplotype-resolved genome assembly of a tetraploid potato cultivar.</title>
        <authorList>
            <person name="Sun H."/>
            <person name="Jiao W.-B."/>
            <person name="Krause K."/>
            <person name="Campoy J.A."/>
            <person name="Goel M."/>
            <person name="Folz-Donahue K."/>
            <person name="Kukat C."/>
            <person name="Huettel B."/>
            <person name="Schneeberger K."/>
        </authorList>
    </citation>
    <scope>NUCLEOTIDE SEQUENCE [LARGE SCALE GENOMIC DNA]</scope>
    <source>
        <strain evidence="3">SolTubOtavaFocal</strain>
        <tissue evidence="3">Leaves</tissue>
    </source>
</reference>
<evidence type="ECO:0000313" key="3">
    <source>
        <dbReference type="EMBL" id="KAH0740638.1"/>
    </source>
</evidence>
<dbReference type="Proteomes" id="UP000826656">
    <property type="component" value="Unassembled WGS sequence"/>
</dbReference>
<protein>
    <recommendedName>
        <fullName evidence="2">Retrovirus-related Pol polyprotein from transposon TNT 1-94-like beta-barrel domain-containing protein</fullName>
    </recommendedName>
</protein>
<feature type="domain" description="Retrovirus-related Pol polyprotein from transposon TNT 1-94-like beta-barrel" evidence="2">
    <location>
        <begin position="328"/>
        <end position="367"/>
    </location>
</feature>
<dbReference type="PANTHER" id="PTHR47481:SF21">
    <property type="entry name" value="BASIC-LEUCINE ZIPPER TRANSCRIPTION FACTOR Q-RELATED"/>
    <property type="match status" value="1"/>
</dbReference>
<sequence length="368" mass="41328">MALSTPVINANIAPILKHLVLFNPSSQLPIKLCGNHNFTIWKAQIAMLLHGHDLYGHLDGTKLSPPETVIIDGLLTANPEYKDWFRQDKLIQNALMASVDANIASIVASAANSKDAWDQLHTSFVNKSQTRIFSLRHHLSRVSKDTKSIAEYIREIHSHSHEIATAGSPVNNEELVMKILSGLGPKFREISAAIRARDLPISYAELFDKLFDHELFLKHEDLKRTTTHVTSFVAQRVTNTSSAQRNNHRRQPTNNNGRPPNTPHNQCTAFQHPNDYSQGGNFPHQSSRIRCQLCDKFGHTTNVCRSRSHNHYESKENFIAHMMPNDPWIVDSGASHHITADTNYLHNVQDFKGAEEVTLGNGNVIPIT</sequence>
<gene>
    <name evidence="3" type="ORF">KY290_033681</name>
</gene>
<evidence type="ECO:0000256" key="1">
    <source>
        <dbReference type="SAM" id="MobiDB-lite"/>
    </source>
</evidence>
<dbReference type="Pfam" id="PF22936">
    <property type="entry name" value="Pol_BBD"/>
    <property type="match status" value="1"/>
</dbReference>
<evidence type="ECO:0000313" key="4">
    <source>
        <dbReference type="Proteomes" id="UP000826656"/>
    </source>
</evidence>
<comment type="caution">
    <text evidence="3">The sequence shown here is derived from an EMBL/GenBank/DDBJ whole genome shotgun (WGS) entry which is preliminary data.</text>
</comment>